<dbReference type="InterPro" id="IPR011008">
    <property type="entry name" value="Dimeric_a/b-barrel"/>
</dbReference>
<dbReference type="InterPro" id="IPR005545">
    <property type="entry name" value="YCII"/>
</dbReference>
<sequence>MFIVSLTYKTQLSQVDNYINEHIIYLEKYYNLGKFLVSGRKIPRDGGIILVNATDRSELDLIIKEDPFYIADIANYDITEFMPTMTKQGLDIFKTYI</sequence>
<keyword evidence="4" id="KW-1185">Reference proteome</keyword>
<dbReference type="STRING" id="1123010.SAMN02745724_02847"/>
<dbReference type="AlphaFoldDB" id="A0A1I1MWK9"/>
<dbReference type="EMBL" id="FOLO01000022">
    <property type="protein sequence ID" value="SFC89781.1"/>
    <property type="molecule type" value="Genomic_DNA"/>
</dbReference>
<dbReference type="SUPFAM" id="SSF54909">
    <property type="entry name" value="Dimeric alpha+beta barrel"/>
    <property type="match status" value="1"/>
</dbReference>
<dbReference type="OrthoDB" id="9814407at2"/>
<organism evidence="3 4">
    <name type="scientific">Pseudoalteromonas denitrificans DSM 6059</name>
    <dbReference type="NCBI Taxonomy" id="1123010"/>
    <lineage>
        <taxon>Bacteria</taxon>
        <taxon>Pseudomonadati</taxon>
        <taxon>Pseudomonadota</taxon>
        <taxon>Gammaproteobacteria</taxon>
        <taxon>Alteromonadales</taxon>
        <taxon>Pseudoalteromonadaceae</taxon>
        <taxon>Pseudoalteromonas</taxon>
    </lineage>
</organism>
<accession>A0A1I1MWK9</accession>
<feature type="domain" description="YCII-related" evidence="2">
    <location>
        <begin position="1"/>
        <end position="81"/>
    </location>
</feature>
<evidence type="ECO:0000256" key="1">
    <source>
        <dbReference type="ARBA" id="ARBA00007689"/>
    </source>
</evidence>
<dbReference type="Pfam" id="PF03795">
    <property type="entry name" value="YCII"/>
    <property type="match status" value="1"/>
</dbReference>
<dbReference type="Gene3D" id="3.30.70.1060">
    <property type="entry name" value="Dimeric alpha+beta barrel"/>
    <property type="match status" value="1"/>
</dbReference>
<dbReference type="Proteomes" id="UP000198862">
    <property type="component" value="Unassembled WGS sequence"/>
</dbReference>
<proteinExistence type="inferred from homology"/>
<gene>
    <name evidence="3" type="ORF">SAMN02745724_02847</name>
</gene>
<comment type="similarity">
    <text evidence="1">Belongs to the YciI family.</text>
</comment>
<reference evidence="3 4" key="1">
    <citation type="submission" date="2016-10" db="EMBL/GenBank/DDBJ databases">
        <authorList>
            <person name="de Groot N.N."/>
        </authorList>
    </citation>
    <scope>NUCLEOTIDE SEQUENCE [LARGE SCALE GENOMIC DNA]</scope>
    <source>
        <strain evidence="3 4">DSM 6059</strain>
    </source>
</reference>
<evidence type="ECO:0000259" key="2">
    <source>
        <dbReference type="Pfam" id="PF03795"/>
    </source>
</evidence>
<evidence type="ECO:0000313" key="4">
    <source>
        <dbReference type="Proteomes" id="UP000198862"/>
    </source>
</evidence>
<dbReference type="PANTHER" id="PTHR37828">
    <property type="entry name" value="GSR2449 PROTEIN"/>
    <property type="match status" value="1"/>
</dbReference>
<dbReference type="RefSeq" id="WP_091985139.1">
    <property type="nucleotide sequence ID" value="NZ_FOLO01000022.1"/>
</dbReference>
<protein>
    <submittedName>
        <fullName evidence="3">Uncharacterized conserved protein YciI, contains a putative active-site phosphohistidine</fullName>
    </submittedName>
</protein>
<dbReference type="PANTHER" id="PTHR37828:SF1">
    <property type="entry name" value="YCII-RELATED DOMAIN-CONTAINING PROTEIN"/>
    <property type="match status" value="1"/>
</dbReference>
<name>A0A1I1MWK9_9GAMM</name>
<evidence type="ECO:0000313" key="3">
    <source>
        <dbReference type="EMBL" id="SFC89781.1"/>
    </source>
</evidence>